<reference evidence="6" key="1">
    <citation type="submission" date="2022-04" db="EMBL/GenBank/DDBJ databases">
        <title>A functionally conserved STORR gene fusion in Papaver species that diverged 16.8 million years ago.</title>
        <authorList>
            <person name="Catania T."/>
        </authorList>
    </citation>
    <scope>NUCLEOTIDE SEQUENCE</scope>
    <source>
        <strain evidence="6">S-188037</strain>
    </source>
</reference>
<evidence type="ECO:0000313" key="6">
    <source>
        <dbReference type="EMBL" id="KAI3940704.1"/>
    </source>
</evidence>
<dbReference type="InterPro" id="IPR058980">
    <property type="entry name" value="Glyco_transf_N"/>
</dbReference>
<keyword evidence="2 3" id="KW-0808">Transferase</keyword>
<gene>
    <name evidence="6" type="ORF">MKW98_030023</name>
</gene>
<dbReference type="Pfam" id="PF26168">
    <property type="entry name" value="Glyco_transf_N"/>
    <property type="match status" value="1"/>
</dbReference>
<dbReference type="FunFam" id="3.40.50.2000:FF:000019">
    <property type="entry name" value="Glycosyltransferase"/>
    <property type="match status" value="1"/>
</dbReference>
<evidence type="ECO:0000256" key="3">
    <source>
        <dbReference type="RuleBase" id="RU003718"/>
    </source>
</evidence>
<dbReference type="GO" id="GO:0080043">
    <property type="term" value="F:quercetin 3-O-glucosyltransferase activity"/>
    <property type="evidence" value="ECO:0007669"/>
    <property type="project" value="TreeGrafter"/>
</dbReference>
<dbReference type="AlphaFoldDB" id="A0AAD4T4P5"/>
<evidence type="ECO:0000256" key="2">
    <source>
        <dbReference type="ARBA" id="ARBA00022679"/>
    </source>
</evidence>
<dbReference type="EC" id="2.4.1.-" evidence="4"/>
<accession>A0AAD4T4P5</accession>
<comment type="caution">
    <text evidence="6">The sequence shown here is derived from an EMBL/GenBank/DDBJ whole genome shotgun (WGS) entry which is preliminary data.</text>
</comment>
<dbReference type="InterPro" id="IPR035595">
    <property type="entry name" value="UDP_glycos_trans_CS"/>
</dbReference>
<evidence type="ECO:0000256" key="4">
    <source>
        <dbReference type="RuleBase" id="RU362057"/>
    </source>
</evidence>
<comment type="similarity">
    <text evidence="1 3">Belongs to the UDP-glycosyltransferase family.</text>
</comment>
<dbReference type="EMBL" id="JAJJMB010005117">
    <property type="protein sequence ID" value="KAI3940704.1"/>
    <property type="molecule type" value="Genomic_DNA"/>
</dbReference>
<dbReference type="Pfam" id="PF00201">
    <property type="entry name" value="UDPGT"/>
    <property type="match status" value="1"/>
</dbReference>
<dbReference type="PROSITE" id="PS00375">
    <property type="entry name" value="UDPGT"/>
    <property type="match status" value="1"/>
</dbReference>
<keyword evidence="3" id="KW-0328">Glycosyltransferase</keyword>
<protein>
    <recommendedName>
        <fullName evidence="4">Glycosyltransferase</fullName>
        <ecNumber evidence="4">2.4.1.-</ecNumber>
    </recommendedName>
</protein>
<dbReference type="CDD" id="cd03784">
    <property type="entry name" value="GT1_Gtf-like"/>
    <property type="match status" value="1"/>
</dbReference>
<dbReference type="InterPro" id="IPR002213">
    <property type="entry name" value="UDP_glucos_trans"/>
</dbReference>
<dbReference type="Gene3D" id="3.40.50.2000">
    <property type="entry name" value="Glycogen Phosphorylase B"/>
    <property type="match status" value="2"/>
</dbReference>
<evidence type="ECO:0000313" key="7">
    <source>
        <dbReference type="Proteomes" id="UP001202328"/>
    </source>
</evidence>
<name>A0AAD4T4P5_9MAGN</name>
<organism evidence="6 7">
    <name type="scientific">Papaver atlanticum</name>
    <dbReference type="NCBI Taxonomy" id="357466"/>
    <lineage>
        <taxon>Eukaryota</taxon>
        <taxon>Viridiplantae</taxon>
        <taxon>Streptophyta</taxon>
        <taxon>Embryophyta</taxon>
        <taxon>Tracheophyta</taxon>
        <taxon>Spermatophyta</taxon>
        <taxon>Magnoliopsida</taxon>
        <taxon>Ranunculales</taxon>
        <taxon>Papaveraceae</taxon>
        <taxon>Papaveroideae</taxon>
        <taxon>Papaver</taxon>
    </lineage>
</organism>
<dbReference type="GO" id="GO:0080044">
    <property type="term" value="F:quercetin 7-O-glucosyltransferase activity"/>
    <property type="evidence" value="ECO:0007669"/>
    <property type="project" value="TreeGrafter"/>
</dbReference>
<dbReference type="PANTHER" id="PTHR11926:SF1560">
    <property type="entry name" value="UDP-GLYCOSYLTRANSFERASE 74E1-RELATED"/>
    <property type="match status" value="1"/>
</dbReference>
<feature type="domain" description="Glycosyltransferase N-terminal" evidence="5">
    <location>
        <begin position="13"/>
        <end position="56"/>
    </location>
</feature>
<evidence type="ECO:0000256" key="1">
    <source>
        <dbReference type="ARBA" id="ARBA00009995"/>
    </source>
</evidence>
<dbReference type="SUPFAM" id="SSF53756">
    <property type="entry name" value="UDP-Glycosyltransferase/glycogen phosphorylase"/>
    <property type="match status" value="1"/>
</dbReference>
<keyword evidence="7" id="KW-1185">Reference proteome</keyword>
<dbReference type="PANTHER" id="PTHR11926">
    <property type="entry name" value="GLUCOSYL/GLUCURONOSYL TRANSFERASES"/>
    <property type="match status" value="1"/>
</dbReference>
<dbReference type="Proteomes" id="UP001202328">
    <property type="component" value="Unassembled WGS sequence"/>
</dbReference>
<sequence length="459" mass="51421">MGEKETPVPLRSLHVLVLPFPAQGHINPMLQFSNRLVSKGVKVTLLTTLHASKSVRTGASPVSVVPFSEGSQDGLEDFNSSNFMQQFKDTIAESLPKLIEKHDTSEYPVKCLVYDSLIPWVLPLAKEQGLIGACFYTQSGSASAIYYQVYKGLLPTPVEGPATLVPGSVTLEPHDLPSFVYQIDSYPDFLSLVLEQFSNVDEADWLLFNTFDKLEEEVVNWMQRQSATRMVTIGPSVPSFYLDKRLKENNDYGLHLFTPDTNTCMKWLDKKEVASVVYVSFGSLNDLKEEQLNELAWGLKNCNYHFLWVVKLSGEDKLPKKFVEETAEKGLVIEWCQQLEVMAHKAIGCFVTHCGWNSTIEALSLGVPMVAMPLWTDQPTNAKFISDVWRVGVRAAADEKGLVNRGKVEESIKLVMEGDRQEEIKRNAVKWKELAKQAVDEGGSSDKNIDEFVSKILCS</sequence>
<evidence type="ECO:0000259" key="5">
    <source>
        <dbReference type="Pfam" id="PF26168"/>
    </source>
</evidence>
<proteinExistence type="inferred from homology"/>